<dbReference type="OMA" id="TFHFIDC"/>
<gene>
    <name evidence="8" type="ORF">CNBG_0884</name>
</gene>
<dbReference type="InterPro" id="IPR036388">
    <property type="entry name" value="WH-like_DNA-bd_sf"/>
</dbReference>
<dbReference type="InterPro" id="IPR036390">
    <property type="entry name" value="WH_DNA-bd_sf"/>
</dbReference>
<evidence type="ECO:0000313" key="8">
    <source>
        <dbReference type="EMBL" id="KGB75046.1"/>
    </source>
</evidence>
<dbReference type="STRING" id="294750.A0A095D0P5"/>
<feature type="domain" description="Replication protein A C-terminal" evidence="7">
    <location>
        <begin position="173"/>
        <end position="260"/>
    </location>
</feature>
<dbReference type="Gene3D" id="1.10.10.10">
    <property type="entry name" value="Winged helix-like DNA-binding domain superfamily/Winged helix DNA-binding domain"/>
    <property type="match status" value="1"/>
</dbReference>
<protein>
    <submittedName>
        <fullName evidence="8">Replication factor A2</fullName>
    </submittedName>
</protein>
<evidence type="ECO:0000256" key="6">
    <source>
        <dbReference type="SAM" id="MobiDB-lite"/>
    </source>
</evidence>
<dbReference type="GO" id="GO:0005662">
    <property type="term" value="C:DNA replication factor A complex"/>
    <property type="evidence" value="ECO:0007669"/>
    <property type="project" value="TreeGrafter"/>
</dbReference>
<evidence type="ECO:0000256" key="2">
    <source>
        <dbReference type="ARBA" id="ARBA00007815"/>
    </source>
</evidence>
<dbReference type="PIRSF" id="PIRSF036949">
    <property type="entry name" value="RPA32"/>
    <property type="match status" value="1"/>
</dbReference>
<dbReference type="SUPFAM" id="SSF50249">
    <property type="entry name" value="Nucleic acid-binding proteins"/>
    <property type="match status" value="1"/>
</dbReference>
<dbReference type="GO" id="GO:0000724">
    <property type="term" value="P:double-strand break repair via homologous recombination"/>
    <property type="evidence" value="ECO:0007669"/>
    <property type="project" value="TreeGrafter"/>
</dbReference>
<dbReference type="RefSeq" id="XP_062881011.1">
    <property type="nucleotide sequence ID" value="XM_063024941.1"/>
</dbReference>
<keyword evidence="3" id="KW-0235">DNA replication</keyword>
<dbReference type="FunFam" id="1.10.10.10:FF:000168">
    <property type="entry name" value="Replication protein A 32 kDa subunit"/>
    <property type="match status" value="1"/>
</dbReference>
<dbReference type="GO" id="GO:0006289">
    <property type="term" value="P:nucleotide-excision repair"/>
    <property type="evidence" value="ECO:0007669"/>
    <property type="project" value="TreeGrafter"/>
</dbReference>
<evidence type="ECO:0000256" key="4">
    <source>
        <dbReference type="ARBA" id="ARBA00023125"/>
    </source>
</evidence>
<dbReference type="KEGG" id="cdeu:CNBG_0884"/>
<proteinExistence type="inferred from homology"/>
<dbReference type="CDD" id="cd04478">
    <property type="entry name" value="RPA2_DBD_D"/>
    <property type="match status" value="1"/>
</dbReference>
<dbReference type="GO" id="GO:0006260">
    <property type="term" value="P:DNA replication"/>
    <property type="evidence" value="ECO:0007669"/>
    <property type="project" value="UniProtKB-KW"/>
</dbReference>
<dbReference type="EMBL" id="CP025760">
    <property type="protein sequence ID" value="KGB75046.1"/>
    <property type="molecule type" value="Genomic_DNA"/>
</dbReference>
<reference evidence="8 9" key="2">
    <citation type="journal article" date="2018" name="Proc. Natl. Acad. Sci.">
        <title>RNAi is a critical determinant of centromere evolution in closely related fungi.</title>
        <authorList>
            <person name="Yadav V."/>
            <person name="Sun S."/>
            <person name="Billmyre R.B."/>
            <person name="Thimmappa B.C."/>
            <person name="Shea T."/>
            <person name="Lintner R."/>
            <person name="Bakkeren G."/>
            <person name="Cuomo C.A."/>
            <person name="Heitman J."/>
            <person name="Sanyal K."/>
        </authorList>
    </citation>
    <scope>NUCLEOTIDE SEQUENCE [LARGE SCALE GENOMIC DNA]</scope>
    <source>
        <strain evidence="8 9">R265</strain>
    </source>
</reference>
<dbReference type="AlphaFoldDB" id="A0A095D0P5"/>
<sequence length="266" mass="28528">MNNYDGQNPYYGGAGGGYVAGGSPYGSQDSPSRKARGGNQTIRPVTVKQILEAQQVHPDADFTIDGVDVAQVLLVGSVRNMSTTATNVSYEIGDGTGYIDARVWLDSADDDSGKTTGVEQDHYVGLMGTIKVFGGKRHVSATHIRPITDANEVQHHLLKALYVSLILRGGAPGSAPKAAGTRDDYNAGATTGTTDQSAWSHLEPLQRRILEVMSSEGQGNDDGVHVTHIIKFLNGVDENDFTVALDWLTDNGYVYSTLDESHYQVL</sequence>
<dbReference type="FunFam" id="2.40.50.140:FF:000454">
    <property type="entry name" value="Replication factor A protein 2"/>
    <property type="match status" value="1"/>
</dbReference>
<name>A0A095D0P5_CRYD2</name>
<dbReference type="HOGENOM" id="CLU_051033_0_1_1"/>
<keyword evidence="5" id="KW-0539">Nucleus</keyword>
<evidence type="ECO:0000256" key="5">
    <source>
        <dbReference type="ARBA" id="ARBA00023242"/>
    </source>
</evidence>
<dbReference type="Proteomes" id="UP000029445">
    <property type="component" value="Chromosome 2"/>
</dbReference>
<dbReference type="GeneID" id="88177095"/>
<dbReference type="GO" id="GO:0000781">
    <property type="term" value="C:chromosome, telomeric region"/>
    <property type="evidence" value="ECO:0007669"/>
    <property type="project" value="TreeGrafter"/>
</dbReference>
<comment type="similarity">
    <text evidence="2">Belongs to the replication factor A protein 2 family.</text>
</comment>
<dbReference type="InterPro" id="IPR014892">
    <property type="entry name" value="RPA_C"/>
</dbReference>
<dbReference type="Pfam" id="PF08784">
    <property type="entry name" value="RPA_C"/>
    <property type="match status" value="1"/>
</dbReference>
<dbReference type="SUPFAM" id="SSF46785">
    <property type="entry name" value="Winged helix' DNA-binding domain"/>
    <property type="match status" value="1"/>
</dbReference>
<keyword evidence="9" id="KW-1185">Reference proteome</keyword>
<keyword evidence="4" id="KW-0238">DNA-binding</keyword>
<dbReference type="GO" id="GO:0003697">
    <property type="term" value="F:single-stranded DNA binding"/>
    <property type="evidence" value="ECO:0007669"/>
    <property type="project" value="TreeGrafter"/>
</dbReference>
<dbReference type="InterPro" id="IPR040260">
    <property type="entry name" value="RFA2-like"/>
</dbReference>
<dbReference type="GO" id="GO:0035861">
    <property type="term" value="C:site of double-strand break"/>
    <property type="evidence" value="ECO:0007669"/>
    <property type="project" value="TreeGrafter"/>
</dbReference>
<dbReference type="Gene3D" id="2.40.50.140">
    <property type="entry name" value="Nucleic acid-binding proteins"/>
    <property type="match status" value="1"/>
</dbReference>
<comment type="subcellular location">
    <subcellularLocation>
        <location evidence="1">Nucleus</location>
    </subcellularLocation>
</comment>
<evidence type="ECO:0000259" key="7">
    <source>
        <dbReference type="Pfam" id="PF08784"/>
    </source>
</evidence>
<evidence type="ECO:0000313" key="9">
    <source>
        <dbReference type="Proteomes" id="UP000029445"/>
    </source>
</evidence>
<feature type="region of interest" description="Disordered" evidence="6">
    <location>
        <begin position="174"/>
        <end position="198"/>
    </location>
</feature>
<dbReference type="OrthoDB" id="25571at2759"/>
<dbReference type="VEuPathDB" id="FungiDB:CNBG_0884"/>
<dbReference type="PANTHER" id="PTHR13989:SF16">
    <property type="entry name" value="REPLICATION PROTEIN A2"/>
    <property type="match status" value="1"/>
</dbReference>
<evidence type="ECO:0000256" key="1">
    <source>
        <dbReference type="ARBA" id="ARBA00004123"/>
    </source>
</evidence>
<feature type="compositionally biased region" description="Polar residues" evidence="6">
    <location>
        <begin position="188"/>
        <end position="198"/>
    </location>
</feature>
<organism evidence="8 9">
    <name type="scientific">Cryptococcus deuterogattii (strain R265)</name>
    <name type="common">Cryptococcus gattii VGII (strain R265)</name>
    <dbReference type="NCBI Taxonomy" id="294750"/>
    <lineage>
        <taxon>Eukaryota</taxon>
        <taxon>Fungi</taxon>
        <taxon>Dikarya</taxon>
        <taxon>Basidiomycota</taxon>
        <taxon>Agaricomycotina</taxon>
        <taxon>Tremellomycetes</taxon>
        <taxon>Tremellales</taxon>
        <taxon>Cryptococcaceae</taxon>
        <taxon>Cryptococcus</taxon>
        <taxon>Cryptococcus gattii species complex</taxon>
    </lineage>
</organism>
<accession>A0A095D0P5</accession>
<reference evidence="8 9" key="1">
    <citation type="journal article" date="2011" name="MBio">
        <title>Genome variation in Cryptococcus gattii, an emerging pathogen of immunocompetent hosts.</title>
        <authorList>
            <person name="D'Souza C.A."/>
            <person name="Kronstad J.W."/>
            <person name="Taylor G."/>
            <person name="Warren R."/>
            <person name="Yuen M."/>
            <person name="Hu G."/>
            <person name="Jung W.H."/>
            <person name="Sham A."/>
            <person name="Kidd S.E."/>
            <person name="Tangen K."/>
            <person name="Lee N."/>
            <person name="Zeilmaker T."/>
            <person name="Sawkins J."/>
            <person name="McVicker G."/>
            <person name="Shah S."/>
            <person name="Gnerre S."/>
            <person name="Griggs A."/>
            <person name="Zeng Q."/>
            <person name="Bartlett K."/>
            <person name="Li W."/>
            <person name="Wang X."/>
            <person name="Heitman J."/>
            <person name="Stajich J.E."/>
            <person name="Fraser J.A."/>
            <person name="Meyer W."/>
            <person name="Carter D."/>
            <person name="Schein J."/>
            <person name="Krzywinski M."/>
            <person name="Kwon-Chung K.J."/>
            <person name="Varma A."/>
            <person name="Wang J."/>
            <person name="Brunham R."/>
            <person name="Fyfe M."/>
            <person name="Ouellette B.F."/>
            <person name="Siddiqui A."/>
            <person name="Marra M."/>
            <person name="Jones S."/>
            <person name="Holt R."/>
            <person name="Birren B.W."/>
            <person name="Galagan J.E."/>
            <person name="Cuomo C.A."/>
        </authorList>
    </citation>
    <scope>NUCLEOTIDE SEQUENCE [LARGE SCALE GENOMIC DNA]</scope>
    <source>
        <strain evidence="8 9">R265</strain>
    </source>
</reference>
<evidence type="ECO:0000256" key="3">
    <source>
        <dbReference type="ARBA" id="ARBA00022705"/>
    </source>
</evidence>
<dbReference type="InterPro" id="IPR014646">
    <property type="entry name" value="Rfa2/RPA32"/>
</dbReference>
<dbReference type="PANTHER" id="PTHR13989">
    <property type="entry name" value="REPLICATION PROTEIN A-RELATED"/>
    <property type="match status" value="1"/>
</dbReference>
<dbReference type="InterPro" id="IPR012340">
    <property type="entry name" value="NA-bd_OB-fold"/>
</dbReference>